<evidence type="ECO:0000256" key="3">
    <source>
        <dbReference type="ARBA" id="ARBA00022989"/>
    </source>
</evidence>
<dbReference type="InterPro" id="IPR011547">
    <property type="entry name" value="SLC26A/SulP_dom"/>
</dbReference>
<dbReference type="Pfam" id="PF01740">
    <property type="entry name" value="STAS"/>
    <property type="match status" value="1"/>
</dbReference>
<feature type="transmembrane region" description="Helical" evidence="5">
    <location>
        <begin position="329"/>
        <end position="347"/>
    </location>
</feature>
<dbReference type="Gene3D" id="3.30.750.24">
    <property type="entry name" value="STAS domain"/>
    <property type="match status" value="1"/>
</dbReference>
<dbReference type="InterPro" id="IPR002645">
    <property type="entry name" value="STAS_dom"/>
</dbReference>
<evidence type="ECO:0000313" key="7">
    <source>
        <dbReference type="EMBL" id="AKN21612.1"/>
    </source>
</evidence>
<organism evidence="7">
    <name type="scientific">Schmidtea mediterranea</name>
    <name type="common">Freshwater planarian flatworm</name>
    <dbReference type="NCBI Taxonomy" id="79327"/>
    <lineage>
        <taxon>Eukaryota</taxon>
        <taxon>Metazoa</taxon>
        <taxon>Spiralia</taxon>
        <taxon>Lophotrochozoa</taxon>
        <taxon>Platyhelminthes</taxon>
        <taxon>Rhabditophora</taxon>
        <taxon>Seriata</taxon>
        <taxon>Tricladida</taxon>
        <taxon>Continenticola</taxon>
        <taxon>Geoplanoidea</taxon>
        <taxon>Dugesiidae</taxon>
        <taxon>Schmidtea</taxon>
    </lineage>
</organism>
<dbReference type="SUPFAM" id="SSF52091">
    <property type="entry name" value="SpoIIaa-like"/>
    <property type="match status" value="1"/>
</dbReference>
<protein>
    <submittedName>
        <fullName evidence="7">Slc26a-8</fullName>
    </submittedName>
</protein>
<comment type="subcellular location">
    <subcellularLocation>
        <location evidence="1">Membrane</location>
        <topology evidence="1">Multi-pass membrane protein</topology>
    </subcellularLocation>
</comment>
<feature type="transmembrane region" description="Helical" evidence="5">
    <location>
        <begin position="515"/>
        <end position="540"/>
    </location>
</feature>
<evidence type="ECO:0000259" key="6">
    <source>
        <dbReference type="PROSITE" id="PS50801"/>
    </source>
</evidence>
<dbReference type="EMBL" id="KT163662">
    <property type="protein sequence ID" value="AKN21612.1"/>
    <property type="molecule type" value="mRNA"/>
</dbReference>
<reference evidence="7" key="1">
    <citation type="journal article" date="2015" name="Elife">
        <title>Stem cells and fluid flow drive cyst formation in an invertebrate excretory organ.</title>
        <authorList>
            <person name="Thi-Kim Vu H."/>
            <person name="Rink J.C."/>
            <person name="McKinney S.A."/>
            <person name="McClain M."/>
            <person name="Lakshmanaperumal N."/>
            <person name="Alexander R."/>
            <person name="Sanchez Alvarado A."/>
        </authorList>
    </citation>
    <scope>NUCLEOTIDE SEQUENCE</scope>
</reference>
<dbReference type="PANTHER" id="PTHR11814">
    <property type="entry name" value="SULFATE TRANSPORTER"/>
    <property type="match status" value="1"/>
</dbReference>
<dbReference type="OrthoDB" id="288203at2759"/>
<feature type="transmembrane region" description="Helical" evidence="5">
    <location>
        <begin position="97"/>
        <end position="115"/>
    </location>
</feature>
<dbReference type="PROSITE" id="PS01130">
    <property type="entry name" value="SLC26A"/>
    <property type="match status" value="1"/>
</dbReference>
<feature type="transmembrane region" description="Helical" evidence="5">
    <location>
        <begin position="453"/>
        <end position="471"/>
    </location>
</feature>
<evidence type="ECO:0000256" key="4">
    <source>
        <dbReference type="ARBA" id="ARBA00023136"/>
    </source>
</evidence>
<dbReference type="GO" id="GO:0016020">
    <property type="term" value="C:membrane"/>
    <property type="evidence" value="ECO:0007669"/>
    <property type="project" value="UniProtKB-SubCell"/>
</dbReference>
<dbReference type="NCBIfam" id="TIGR00815">
    <property type="entry name" value="sulP"/>
    <property type="match status" value="1"/>
</dbReference>
<keyword evidence="4 5" id="KW-0472">Membrane</keyword>
<evidence type="ECO:0000256" key="1">
    <source>
        <dbReference type="ARBA" id="ARBA00004141"/>
    </source>
</evidence>
<feature type="transmembrane region" description="Helical" evidence="5">
    <location>
        <begin position="414"/>
        <end position="433"/>
    </location>
</feature>
<evidence type="ECO:0000256" key="2">
    <source>
        <dbReference type="ARBA" id="ARBA00022692"/>
    </source>
</evidence>
<feature type="domain" description="STAS" evidence="6">
    <location>
        <begin position="575"/>
        <end position="735"/>
    </location>
</feature>
<evidence type="ECO:0000256" key="5">
    <source>
        <dbReference type="SAM" id="Phobius"/>
    </source>
</evidence>
<dbReference type="InterPro" id="IPR001902">
    <property type="entry name" value="SLC26A/SulP_fam"/>
</dbReference>
<dbReference type="PROSITE" id="PS50801">
    <property type="entry name" value="STAS"/>
    <property type="match status" value="1"/>
</dbReference>
<dbReference type="AlphaFoldDB" id="A0A0H3YFH1"/>
<dbReference type="Pfam" id="PF00916">
    <property type="entry name" value="Sulfate_transp"/>
    <property type="match status" value="1"/>
</dbReference>
<feature type="transmembrane region" description="Helical" evidence="5">
    <location>
        <begin position="297"/>
        <end position="317"/>
    </location>
</feature>
<keyword evidence="2 5" id="KW-0812">Transmembrane</keyword>
<feature type="transmembrane region" description="Helical" evidence="5">
    <location>
        <begin position="375"/>
        <end position="394"/>
    </location>
</feature>
<dbReference type="InterPro" id="IPR018045">
    <property type="entry name" value="S04_transporter_CS"/>
</dbReference>
<dbReference type="InterPro" id="IPR036513">
    <property type="entry name" value="STAS_dom_sf"/>
</dbReference>
<feature type="transmembrane region" description="Helical" evidence="5">
    <location>
        <begin position="217"/>
        <end position="239"/>
    </location>
</feature>
<keyword evidence="3 5" id="KW-1133">Transmembrane helix</keyword>
<proteinExistence type="evidence at transcript level"/>
<name>A0A0H3YFH1_SCHMD</name>
<sequence>MDEFKDSTDVGFLLEGSDLHINKTSVNVISIKRPIYTQHEFDLNHGGNYIKKSWKRKFMSKVRSTKKEYVNKQGMKRCIREKLPFISIMMKYKWREWLLADFIAGLIVGIMHIPQSMAYAHLAGLKPIYGLYGSFFPVIVYFFFGTSRHISIGTIAIISLLTGKFLEKSLLDFPIKIANNSLTFLANENISFLSSNDSLRLSQETSKITELLKANRVAGFAFLVGVVQLIMGIFNLGFLTKYLSDPLISGFTVGASMHVFTSQIKYCFGLNIPKQFGVFNIAKTYFYIAKNLPKTNIPTLVLTVVVIIVLFVTKEWINPRVVKKIRVPIPMELIVVIIGTVVSKYLLLNENHKVRIVGEISQGLPAPSLPDLNNFSMYVADIFITAIIAFSVGISLAKLFSKKHGYEIDTNQELIAYGIMNFVASFFLCYPSASSLSRSAVQESVGGKTQLTSLVSSFLLLFVLLFIGPVFHTLPNCILSAIIIVALKGMFMQFAELKELWLFSIWDFSTWVVAFLGTAFIDVEYGLMIGIGFSILMIMLRTQNPKSHILGQIKGTDLYKNVEVYNEFMESNCNCHFTCEEIDGIKIFRYEGSLYYACSDNFKSSLYNKISYNPRLIKLRILKLERKLKKLKQHNNNFENSPFFEEKTQLETELEKLKHPIIHHLIIDCSTWGYIDYVGVKTLNQVIEEYKSINITVLLANPKTDVRATIFRNDASSIIDDRIIFVSVHDAVINSVYERKMENVNSNGTYHNSEPNDEC</sequence>
<feature type="transmembrane region" description="Helical" evidence="5">
    <location>
        <begin position="478"/>
        <end position="495"/>
    </location>
</feature>
<gene>
    <name evidence="7" type="primary">slc26a-8</name>
</gene>
<dbReference type="CDD" id="cd07042">
    <property type="entry name" value="STAS_SulP_like_sulfate_transporter"/>
    <property type="match status" value="1"/>
</dbReference>
<dbReference type="GO" id="GO:0008271">
    <property type="term" value="F:secondary active sulfate transmembrane transporter activity"/>
    <property type="evidence" value="ECO:0007669"/>
    <property type="project" value="InterPro"/>
</dbReference>
<accession>A0A0H3YFH1</accession>